<reference evidence="1" key="1">
    <citation type="submission" date="2023-02" db="EMBL/GenBank/DDBJ databases">
        <title>Genome of toxic invasive species Heracleum sosnowskyi carries increased number of genes despite the absence of recent whole-genome duplications.</title>
        <authorList>
            <person name="Schelkunov M."/>
            <person name="Shtratnikova V."/>
            <person name="Makarenko M."/>
            <person name="Klepikova A."/>
            <person name="Omelchenko D."/>
            <person name="Novikova G."/>
            <person name="Obukhova E."/>
            <person name="Bogdanov V."/>
            <person name="Penin A."/>
            <person name="Logacheva M."/>
        </authorList>
    </citation>
    <scope>NUCLEOTIDE SEQUENCE</scope>
    <source>
        <strain evidence="1">Hsosn_3</strain>
        <tissue evidence="1">Leaf</tissue>
    </source>
</reference>
<proteinExistence type="predicted"/>
<dbReference type="Proteomes" id="UP001237642">
    <property type="component" value="Unassembled WGS sequence"/>
</dbReference>
<organism evidence="1 2">
    <name type="scientific">Heracleum sosnowskyi</name>
    <dbReference type="NCBI Taxonomy" id="360622"/>
    <lineage>
        <taxon>Eukaryota</taxon>
        <taxon>Viridiplantae</taxon>
        <taxon>Streptophyta</taxon>
        <taxon>Embryophyta</taxon>
        <taxon>Tracheophyta</taxon>
        <taxon>Spermatophyta</taxon>
        <taxon>Magnoliopsida</taxon>
        <taxon>eudicotyledons</taxon>
        <taxon>Gunneridae</taxon>
        <taxon>Pentapetalae</taxon>
        <taxon>asterids</taxon>
        <taxon>campanulids</taxon>
        <taxon>Apiales</taxon>
        <taxon>Apiaceae</taxon>
        <taxon>Apioideae</taxon>
        <taxon>apioid superclade</taxon>
        <taxon>Tordylieae</taxon>
        <taxon>Tordyliinae</taxon>
        <taxon>Heracleum</taxon>
    </lineage>
</organism>
<evidence type="ECO:0000313" key="1">
    <source>
        <dbReference type="EMBL" id="KAK1382708.1"/>
    </source>
</evidence>
<name>A0AAD8IE40_9APIA</name>
<reference evidence="1" key="2">
    <citation type="submission" date="2023-05" db="EMBL/GenBank/DDBJ databases">
        <authorList>
            <person name="Schelkunov M.I."/>
        </authorList>
    </citation>
    <scope>NUCLEOTIDE SEQUENCE</scope>
    <source>
        <strain evidence="1">Hsosn_3</strain>
        <tissue evidence="1">Leaf</tissue>
    </source>
</reference>
<gene>
    <name evidence="1" type="ORF">POM88_020443</name>
</gene>
<protein>
    <submittedName>
        <fullName evidence="1">Uncharacterized protein</fullName>
    </submittedName>
</protein>
<comment type="caution">
    <text evidence="1">The sequence shown here is derived from an EMBL/GenBank/DDBJ whole genome shotgun (WGS) entry which is preliminary data.</text>
</comment>
<evidence type="ECO:0000313" key="2">
    <source>
        <dbReference type="Proteomes" id="UP001237642"/>
    </source>
</evidence>
<dbReference type="EMBL" id="JAUIZM010000005">
    <property type="protein sequence ID" value="KAK1382708.1"/>
    <property type="molecule type" value="Genomic_DNA"/>
</dbReference>
<accession>A0AAD8IE40</accession>
<keyword evidence="2" id="KW-1185">Reference proteome</keyword>
<dbReference type="AlphaFoldDB" id="A0AAD8IE40"/>
<sequence>MVELNRMLTWEVPEEGDAEDHGNMSPKILRESGSINVDVGNEISNNSTEHNVNDILLQHLDEIIEPDDIPDFGEDSIAMDYTAGLDVPTDDLSTINLNLL</sequence>